<sequence>WQREKLGEFADSGSGIAAQLKFWENELAGMPGWLELPTDRPYPQVADHRGATGPVQWSAGLQQRVVRLAQKYQATIFMVIQTAIVVLLAKISGSTDVVVGVPVASRSDPALDKLVGFFANTLVLRVQVGGDPSVAALLAQVRTRSLAAFENQDVPFEMLVEQLNPVRSLTHHPLVQVMLAWQNNNSAELVLGDLDITPMTVHTQTARMDLMFSLTERFTDAGRPAGIDGVVEYRTDVFDAQTIQTLVKRLERVLIAMTIDPDQRLSTIDLLDTDEHARLDTIGNRAVLTQQRPAVSIPALFASRARACPEAIALVDQVNSFTYHELDVAANHLAHLLVSRGAGPGEVIALLFERSSQAITAILAVLKTGAAYLPIDPALPETRVKFMIDDAAPIAALTTIDLIHRLVDHELVVIDIASPVFGAYPDTGLPYPAADNIAYILYTSGTTGTPKGVAVSHHNITALLASLDGKTIAAGVGRVWTQWHSYGFDVSSWEIWGALLHGGRLVVIPEHVARSPADLHVLLVAEHVDMLSQTPSAASVLSSEGLESTTLIVAGEACPAEVVDRWAPGRVMINAYGPTETWYASMSAPLVAGSGVPPIGSPVPGAALFVLDGWLRPVPVGVAGELYVAGAGVGVGYWRRAGLTAARFVACPFGGIGARMYRTGDMARWGADGQLYYLGRRDEQVKIRGYRIEPGEVAAALAQLDGVDQAAVIAREDHPGHPRLVGYVTGSVDVARIRAALADRLPRYMVPAAVVAVDKLPLTLNGKLNVPALPAPQYGDIDRYRASSSAAEEILSGIYARVLGVERVGIDDSFFDLGGDSLSAMRVIAAINKSFDIDLPVRILFEAPTVASLSRRLDSAKSSAEVVPIEVLKQGTGVPLFCLPPGGGLSWPYRNLASYVDCPIIGLQLPLSNQFEPRSVRDIAKSHADTIQELYPQDPYHLLGWSFGAVVAQQLAVELHRRGRVVQRLLVLDPVLGPASADGHNSEVLDENAVAETYVLNRFLQMNNINIEHSENLAYQQFEKLLHQHEMLEFPVPSKNIVEILIKNLNIGIQALSQHVPDIFDGDMIIFSAKRSDGSTLAPIWHPYIAGKIVEYPVECAHEEMLDKESVKLFGEQLASYLEFSDQAHGSA</sequence>
<comment type="similarity">
    <text evidence="2">Belongs to the ATP-dependent AMP-binding enzyme family.</text>
</comment>
<dbReference type="SMART" id="SM01294">
    <property type="entry name" value="PKS_PP_betabranch"/>
    <property type="match status" value="1"/>
</dbReference>
<dbReference type="Gene3D" id="3.30.300.30">
    <property type="match status" value="1"/>
</dbReference>
<protein>
    <submittedName>
        <fullName evidence="6">Amino acid adenylation domain-containing protein</fullName>
    </submittedName>
</protein>
<dbReference type="InterPro" id="IPR045851">
    <property type="entry name" value="AMP-bd_C_sf"/>
</dbReference>
<dbReference type="InterPro" id="IPR006162">
    <property type="entry name" value="Ppantetheine_attach_site"/>
</dbReference>
<dbReference type="UniPathway" id="UPA00011"/>
<dbReference type="EMBL" id="VTZN01000210">
    <property type="protein sequence ID" value="KAA1246984.1"/>
    <property type="molecule type" value="Genomic_DNA"/>
</dbReference>
<dbReference type="GO" id="GO:0008610">
    <property type="term" value="P:lipid biosynthetic process"/>
    <property type="evidence" value="ECO:0007669"/>
    <property type="project" value="UniProtKB-ARBA"/>
</dbReference>
<dbReference type="SUPFAM" id="SSF52777">
    <property type="entry name" value="CoA-dependent acyltransferases"/>
    <property type="match status" value="1"/>
</dbReference>
<dbReference type="InterPro" id="IPR020806">
    <property type="entry name" value="PKS_PP-bd"/>
</dbReference>
<reference evidence="6 7" key="1">
    <citation type="submission" date="2019-09" db="EMBL/GenBank/DDBJ databases">
        <title>Report of infection by Mycobacterium simiae a patient suffering from pulmonary tuberculosis.</title>
        <authorList>
            <person name="Mohanty P.S."/>
            <person name="Bansal A.K."/>
            <person name="Singh H."/>
            <person name="Sharma S."/>
            <person name="Patil S.A."/>
            <person name="Upadhaya P."/>
            <person name="Singh P.K."/>
            <person name="Kumar D."/>
            <person name="Kumar S."/>
            <person name="Singh R.K."/>
            <person name="Chaudhary B."/>
        </authorList>
    </citation>
    <scope>NUCLEOTIDE SEQUENCE [LARGE SCALE GENOMIC DNA]</scope>
    <source>
        <strain evidence="6 7">JAL-560-SIM</strain>
    </source>
</reference>
<dbReference type="PROSITE" id="PS00012">
    <property type="entry name" value="PHOSPHOPANTETHEINE"/>
    <property type="match status" value="1"/>
</dbReference>
<dbReference type="GO" id="GO:0043041">
    <property type="term" value="P:amino acid activation for nonribosomal peptide biosynthetic process"/>
    <property type="evidence" value="ECO:0007669"/>
    <property type="project" value="TreeGrafter"/>
</dbReference>
<dbReference type="Pfam" id="PF00975">
    <property type="entry name" value="Thioesterase"/>
    <property type="match status" value="1"/>
</dbReference>
<evidence type="ECO:0000259" key="5">
    <source>
        <dbReference type="PROSITE" id="PS50075"/>
    </source>
</evidence>
<dbReference type="GO" id="GO:0031177">
    <property type="term" value="F:phosphopantetheine binding"/>
    <property type="evidence" value="ECO:0007669"/>
    <property type="project" value="InterPro"/>
</dbReference>
<dbReference type="AlphaFoldDB" id="A0A5B1BIA3"/>
<dbReference type="FunFam" id="3.40.50.980:FF:000001">
    <property type="entry name" value="Non-ribosomal peptide synthetase"/>
    <property type="match status" value="1"/>
</dbReference>
<keyword evidence="3" id="KW-0596">Phosphopantetheine</keyword>
<keyword evidence="4" id="KW-0597">Phosphoprotein</keyword>
<feature type="domain" description="Carrier" evidence="5">
    <location>
        <begin position="786"/>
        <end position="861"/>
    </location>
</feature>
<dbReference type="PANTHER" id="PTHR45527:SF1">
    <property type="entry name" value="FATTY ACID SYNTHASE"/>
    <property type="match status" value="1"/>
</dbReference>
<dbReference type="InterPro" id="IPR010071">
    <property type="entry name" value="AA_adenyl_dom"/>
</dbReference>
<dbReference type="SMART" id="SM00823">
    <property type="entry name" value="PKS_PP"/>
    <property type="match status" value="1"/>
</dbReference>
<dbReference type="Gene3D" id="3.30.559.30">
    <property type="entry name" value="Nonribosomal peptide synthetase, condensation domain"/>
    <property type="match status" value="1"/>
</dbReference>
<dbReference type="InterPro" id="IPR009081">
    <property type="entry name" value="PP-bd_ACP"/>
</dbReference>
<dbReference type="Proteomes" id="UP000324701">
    <property type="component" value="Unassembled WGS sequence"/>
</dbReference>
<dbReference type="Gene3D" id="3.30.559.10">
    <property type="entry name" value="Chloramphenicol acetyltransferase-like domain"/>
    <property type="match status" value="1"/>
</dbReference>
<dbReference type="InterPro" id="IPR042099">
    <property type="entry name" value="ANL_N_sf"/>
</dbReference>
<proteinExistence type="inferred from homology"/>
<name>A0A5B1BIA3_MYCSI</name>
<dbReference type="RefSeq" id="WP_149656089.1">
    <property type="nucleotide sequence ID" value="NZ_VTZN01000210.1"/>
</dbReference>
<dbReference type="FunFam" id="3.40.50.12780:FF:000012">
    <property type="entry name" value="Non-ribosomal peptide synthetase"/>
    <property type="match status" value="1"/>
</dbReference>
<organism evidence="6 7">
    <name type="scientific">Mycobacterium simiae</name>
    <name type="common">Mycobacterium habana</name>
    <dbReference type="NCBI Taxonomy" id="1784"/>
    <lineage>
        <taxon>Bacteria</taxon>
        <taxon>Bacillati</taxon>
        <taxon>Actinomycetota</taxon>
        <taxon>Actinomycetes</taxon>
        <taxon>Mycobacteriales</taxon>
        <taxon>Mycobacteriaceae</taxon>
        <taxon>Mycobacterium</taxon>
        <taxon>Mycobacterium simiae complex</taxon>
    </lineage>
</organism>
<dbReference type="OrthoDB" id="4506464at2"/>
<dbReference type="FunFam" id="3.30.300.30:FF:000010">
    <property type="entry name" value="Enterobactin synthetase component F"/>
    <property type="match status" value="1"/>
</dbReference>
<dbReference type="SUPFAM" id="SSF47336">
    <property type="entry name" value="ACP-like"/>
    <property type="match status" value="1"/>
</dbReference>
<gene>
    <name evidence="6" type="ORF">F0Q45_22880</name>
</gene>
<dbReference type="Pfam" id="PF00501">
    <property type="entry name" value="AMP-binding"/>
    <property type="match status" value="1"/>
</dbReference>
<accession>A0A5B1BIA3</accession>
<evidence type="ECO:0000256" key="1">
    <source>
        <dbReference type="ARBA" id="ARBA00001957"/>
    </source>
</evidence>
<dbReference type="InterPro" id="IPR020845">
    <property type="entry name" value="AMP-binding_CS"/>
</dbReference>
<dbReference type="InterPro" id="IPR001031">
    <property type="entry name" value="Thioesterase"/>
</dbReference>
<comment type="cofactor">
    <cofactor evidence="1">
        <name>pantetheine 4'-phosphate</name>
        <dbReference type="ChEBI" id="CHEBI:47942"/>
    </cofactor>
</comment>
<dbReference type="FunFam" id="2.30.38.10:FF:000001">
    <property type="entry name" value="Non-ribosomal peptide synthetase PvdI"/>
    <property type="match status" value="1"/>
</dbReference>
<dbReference type="InterPro" id="IPR036736">
    <property type="entry name" value="ACP-like_sf"/>
</dbReference>
<feature type="non-terminal residue" evidence="6">
    <location>
        <position position="1"/>
    </location>
</feature>
<dbReference type="Gene3D" id="3.40.50.1820">
    <property type="entry name" value="alpha/beta hydrolase"/>
    <property type="match status" value="1"/>
</dbReference>
<dbReference type="PANTHER" id="PTHR45527">
    <property type="entry name" value="NONRIBOSOMAL PEPTIDE SYNTHETASE"/>
    <property type="match status" value="1"/>
</dbReference>
<dbReference type="InterPro" id="IPR025110">
    <property type="entry name" value="AMP-bd_C"/>
</dbReference>
<keyword evidence="7" id="KW-1185">Reference proteome</keyword>
<dbReference type="PROSITE" id="PS00455">
    <property type="entry name" value="AMP_BINDING"/>
    <property type="match status" value="1"/>
</dbReference>
<dbReference type="SUPFAM" id="SSF56801">
    <property type="entry name" value="Acetyl-CoA synthetase-like"/>
    <property type="match status" value="1"/>
</dbReference>
<dbReference type="Gene3D" id="3.40.50.12780">
    <property type="entry name" value="N-terminal domain of ligase-like"/>
    <property type="match status" value="1"/>
</dbReference>
<evidence type="ECO:0000256" key="4">
    <source>
        <dbReference type="ARBA" id="ARBA00022553"/>
    </source>
</evidence>
<dbReference type="Pfam" id="PF13193">
    <property type="entry name" value="AMP-binding_C"/>
    <property type="match status" value="1"/>
</dbReference>
<dbReference type="InterPro" id="IPR001242">
    <property type="entry name" value="Condensation_dom"/>
</dbReference>
<dbReference type="InterPro" id="IPR029058">
    <property type="entry name" value="AB_hydrolase_fold"/>
</dbReference>
<dbReference type="GO" id="GO:0005737">
    <property type="term" value="C:cytoplasm"/>
    <property type="evidence" value="ECO:0007669"/>
    <property type="project" value="TreeGrafter"/>
</dbReference>
<evidence type="ECO:0000256" key="3">
    <source>
        <dbReference type="ARBA" id="ARBA00022450"/>
    </source>
</evidence>
<dbReference type="InterPro" id="IPR023213">
    <property type="entry name" value="CAT-like_dom_sf"/>
</dbReference>
<dbReference type="FunFam" id="1.10.1200.10:FF:000005">
    <property type="entry name" value="Nonribosomal peptide synthetase 1"/>
    <property type="match status" value="1"/>
</dbReference>
<dbReference type="Pfam" id="PF00668">
    <property type="entry name" value="Condensation"/>
    <property type="match status" value="1"/>
</dbReference>
<dbReference type="PROSITE" id="PS50075">
    <property type="entry name" value="CARRIER"/>
    <property type="match status" value="1"/>
</dbReference>
<dbReference type="GO" id="GO:0044550">
    <property type="term" value="P:secondary metabolite biosynthetic process"/>
    <property type="evidence" value="ECO:0007669"/>
    <property type="project" value="UniProtKB-ARBA"/>
</dbReference>
<dbReference type="SUPFAM" id="SSF53474">
    <property type="entry name" value="alpha/beta-Hydrolases"/>
    <property type="match status" value="1"/>
</dbReference>
<dbReference type="InterPro" id="IPR000873">
    <property type="entry name" value="AMP-dep_synth/lig_dom"/>
</dbReference>
<dbReference type="GO" id="GO:0003824">
    <property type="term" value="F:catalytic activity"/>
    <property type="evidence" value="ECO:0007669"/>
    <property type="project" value="InterPro"/>
</dbReference>
<comment type="caution">
    <text evidence="6">The sequence shown here is derived from an EMBL/GenBank/DDBJ whole genome shotgun (WGS) entry which is preliminary data.</text>
</comment>
<evidence type="ECO:0000256" key="2">
    <source>
        <dbReference type="ARBA" id="ARBA00006432"/>
    </source>
</evidence>
<evidence type="ECO:0000313" key="7">
    <source>
        <dbReference type="Proteomes" id="UP000324701"/>
    </source>
</evidence>
<dbReference type="Pfam" id="PF00550">
    <property type="entry name" value="PP-binding"/>
    <property type="match status" value="1"/>
</dbReference>
<evidence type="ECO:0000313" key="6">
    <source>
        <dbReference type="EMBL" id="KAA1246984.1"/>
    </source>
</evidence>
<dbReference type="NCBIfam" id="TIGR01733">
    <property type="entry name" value="AA-adenyl-dom"/>
    <property type="match status" value="1"/>
</dbReference>